<evidence type="ECO:0000256" key="1">
    <source>
        <dbReference type="SAM" id="SignalP"/>
    </source>
</evidence>
<dbReference type="InterPro" id="IPR006311">
    <property type="entry name" value="TAT_signal"/>
</dbReference>
<accession>A0A100Y788</accession>
<dbReference type="Proteomes" id="UP000054011">
    <property type="component" value="Unassembled WGS sequence"/>
</dbReference>
<dbReference type="AlphaFoldDB" id="A0A100Y788"/>
<reference evidence="2 3" key="1">
    <citation type="submission" date="2015-11" db="EMBL/GenBank/DDBJ databases">
        <title>Genome-wide analysis reveals the secondary metabolome in Streptomyces kanasensis ZX01.</title>
        <authorList>
            <person name="Zhang G."/>
            <person name="Han L."/>
            <person name="Feng J."/>
            <person name="Zhang X."/>
        </authorList>
    </citation>
    <scope>NUCLEOTIDE SEQUENCE [LARGE SCALE GENOMIC DNA]</scope>
    <source>
        <strain evidence="2 3">ZX01</strain>
    </source>
</reference>
<organism evidence="2 3">
    <name type="scientific">Streptomyces kanasensis</name>
    <dbReference type="NCBI Taxonomy" id="936756"/>
    <lineage>
        <taxon>Bacteria</taxon>
        <taxon>Bacillati</taxon>
        <taxon>Actinomycetota</taxon>
        <taxon>Actinomycetes</taxon>
        <taxon>Kitasatosporales</taxon>
        <taxon>Streptomycetaceae</taxon>
        <taxon>Streptomyces</taxon>
    </lineage>
</organism>
<protein>
    <recommendedName>
        <fullName evidence="4">Secreted protein</fullName>
    </recommendedName>
</protein>
<dbReference type="EMBL" id="LNSV01000018">
    <property type="protein sequence ID" value="KUH38982.1"/>
    <property type="molecule type" value="Genomic_DNA"/>
</dbReference>
<feature type="signal peptide" evidence="1">
    <location>
        <begin position="1"/>
        <end position="26"/>
    </location>
</feature>
<sequence>MNDTTRRTALSLGALATLVAAPTAQAADTMCATAGYLEESAVCIYDKPNGYQGVLYAGDDMREHRVEFALLCRRDDRVYGGTSYKVTTKVLDWTFAVPRQGYCSFQVKDLTRGKTWRTPSIHR</sequence>
<evidence type="ECO:0000313" key="2">
    <source>
        <dbReference type="EMBL" id="KUH38982.1"/>
    </source>
</evidence>
<evidence type="ECO:0000313" key="3">
    <source>
        <dbReference type="Proteomes" id="UP000054011"/>
    </source>
</evidence>
<proteinExistence type="predicted"/>
<dbReference type="PROSITE" id="PS51318">
    <property type="entry name" value="TAT"/>
    <property type="match status" value="1"/>
</dbReference>
<name>A0A100Y788_9ACTN</name>
<evidence type="ECO:0008006" key="4">
    <source>
        <dbReference type="Google" id="ProtNLM"/>
    </source>
</evidence>
<dbReference type="STRING" id="936756.ATE80_09870"/>
<comment type="caution">
    <text evidence="2">The sequence shown here is derived from an EMBL/GenBank/DDBJ whole genome shotgun (WGS) entry which is preliminary data.</text>
</comment>
<keyword evidence="1" id="KW-0732">Signal</keyword>
<dbReference type="RefSeq" id="WP_058941788.1">
    <property type="nucleotide sequence ID" value="NZ_LNSV01000018.1"/>
</dbReference>
<gene>
    <name evidence="2" type="ORF">ATE80_09870</name>
</gene>
<keyword evidence="3" id="KW-1185">Reference proteome</keyword>
<feature type="chain" id="PRO_5007091283" description="Secreted protein" evidence="1">
    <location>
        <begin position="27"/>
        <end position="123"/>
    </location>
</feature>